<comment type="function">
    <text evidence="8">Catalyzes the condensation of pantoate with beta-alanine in an ATP-dependent reaction via a pantoyl-adenylate intermediate.</text>
</comment>
<dbReference type="UniPathway" id="UPA00028">
    <property type="reaction ID" value="UER00005"/>
</dbReference>
<evidence type="ECO:0000256" key="3">
    <source>
        <dbReference type="ARBA" id="ARBA00022598"/>
    </source>
</evidence>
<dbReference type="InterPro" id="IPR042176">
    <property type="entry name" value="Pantoate_ligase_C"/>
</dbReference>
<keyword evidence="8" id="KW-0963">Cytoplasm</keyword>
<dbReference type="GO" id="GO:0005829">
    <property type="term" value="C:cytosol"/>
    <property type="evidence" value="ECO:0007669"/>
    <property type="project" value="TreeGrafter"/>
</dbReference>
<comment type="caution">
    <text evidence="9">The sequence shown here is derived from an EMBL/GenBank/DDBJ whole genome shotgun (WGS) entry which is preliminary data.</text>
</comment>
<dbReference type="Proteomes" id="UP000253032">
    <property type="component" value="Unassembled WGS sequence"/>
</dbReference>
<dbReference type="InterPro" id="IPR014729">
    <property type="entry name" value="Rossmann-like_a/b/a_fold"/>
</dbReference>
<dbReference type="InterPro" id="IPR003721">
    <property type="entry name" value="Pantoate_ligase"/>
</dbReference>
<dbReference type="PANTHER" id="PTHR21299">
    <property type="entry name" value="CYTIDYLATE KINASE/PANTOATE-BETA-ALANINE LIGASE"/>
    <property type="match status" value="1"/>
</dbReference>
<dbReference type="GO" id="GO:0005524">
    <property type="term" value="F:ATP binding"/>
    <property type="evidence" value="ECO:0007669"/>
    <property type="project" value="UniProtKB-KW"/>
</dbReference>
<evidence type="ECO:0000256" key="2">
    <source>
        <dbReference type="ARBA" id="ARBA00009256"/>
    </source>
</evidence>
<dbReference type="AlphaFoldDB" id="A0A368BIZ3"/>
<evidence type="ECO:0000256" key="1">
    <source>
        <dbReference type="ARBA" id="ARBA00004990"/>
    </source>
</evidence>
<comment type="pathway">
    <text evidence="1 8">Cofactor biosynthesis; (R)-pantothenate biosynthesis; (R)-pantothenate from (R)-pantoate and beta-alanine: step 1/1.</text>
</comment>
<feature type="binding site" evidence="8">
    <location>
        <begin position="37"/>
        <end position="44"/>
    </location>
    <ligand>
        <name>ATP</name>
        <dbReference type="ChEBI" id="CHEBI:30616"/>
    </ligand>
</feature>
<keyword evidence="3 8" id="KW-0436">Ligase</keyword>
<comment type="subcellular location">
    <subcellularLocation>
        <location evidence="8">Cytoplasm</location>
    </subcellularLocation>
</comment>
<dbReference type="GO" id="GO:0015940">
    <property type="term" value="P:pantothenate biosynthetic process"/>
    <property type="evidence" value="ECO:0007669"/>
    <property type="project" value="UniProtKB-UniRule"/>
</dbReference>
<dbReference type="EMBL" id="QOPC01000029">
    <property type="protein sequence ID" value="RCL37201.1"/>
    <property type="molecule type" value="Genomic_DNA"/>
</dbReference>
<comment type="similarity">
    <text evidence="2 8">Belongs to the pantothenate synthetase family.</text>
</comment>
<feature type="binding site" evidence="8">
    <location>
        <position position="158"/>
    </location>
    <ligand>
        <name>(R)-pantoate</name>
        <dbReference type="ChEBI" id="CHEBI:15980"/>
    </ligand>
</feature>
<dbReference type="Pfam" id="PF02569">
    <property type="entry name" value="Pantoate_ligase"/>
    <property type="match status" value="1"/>
</dbReference>
<reference evidence="9 10" key="1">
    <citation type="journal article" date="2018" name="Microbiome">
        <title>Fine metagenomic profile of the Mediterranean stratified and mixed water columns revealed by assembly and recruitment.</title>
        <authorList>
            <person name="Haro-Moreno J.M."/>
            <person name="Lopez-Perez M."/>
            <person name="De La Torre J.R."/>
            <person name="Picazo A."/>
            <person name="Camacho A."/>
            <person name="Rodriguez-Valera F."/>
        </authorList>
    </citation>
    <scope>NUCLEOTIDE SEQUENCE [LARGE SCALE GENOMIC DNA]</scope>
    <source>
        <strain evidence="9">MED-G84</strain>
    </source>
</reference>
<keyword evidence="6 8" id="KW-0067">ATP-binding</keyword>
<dbReference type="GO" id="GO:0004592">
    <property type="term" value="F:pantoate-beta-alanine ligase activity"/>
    <property type="evidence" value="ECO:0007669"/>
    <property type="project" value="UniProtKB-UniRule"/>
</dbReference>
<accession>A0A368BIZ3</accession>
<evidence type="ECO:0000313" key="9">
    <source>
        <dbReference type="EMBL" id="RCL37201.1"/>
    </source>
</evidence>
<evidence type="ECO:0000256" key="5">
    <source>
        <dbReference type="ARBA" id="ARBA00022741"/>
    </source>
</evidence>
<evidence type="ECO:0000256" key="8">
    <source>
        <dbReference type="HAMAP-Rule" id="MF_00158"/>
    </source>
</evidence>
<feature type="binding site" evidence="8">
    <location>
        <position position="68"/>
    </location>
    <ligand>
        <name>(R)-pantoate</name>
        <dbReference type="ChEBI" id="CHEBI:15980"/>
    </ligand>
</feature>
<evidence type="ECO:0000313" key="10">
    <source>
        <dbReference type="Proteomes" id="UP000253032"/>
    </source>
</evidence>
<keyword evidence="4 8" id="KW-0566">Pantothenate biosynthesis</keyword>
<comment type="miscellaneous">
    <text evidence="8">The reaction proceeds by a bi uni uni bi ping pong mechanism.</text>
</comment>
<evidence type="ECO:0000256" key="7">
    <source>
        <dbReference type="ARBA" id="ARBA00048258"/>
    </source>
</evidence>
<dbReference type="Gene3D" id="3.40.50.620">
    <property type="entry name" value="HUPs"/>
    <property type="match status" value="1"/>
</dbReference>
<dbReference type="PANTHER" id="PTHR21299:SF1">
    <property type="entry name" value="PANTOATE--BETA-ALANINE LIGASE"/>
    <property type="match status" value="1"/>
</dbReference>
<sequence>MSCKGTHLFLNLQIINSTKDLDYFVQNNHDINFVPTMGNLHEGHLSLVHEANAFSGVTLVSIYVNPLQFGPNEDLAIYPRTLDVDLEKLKANSCDAVFHPDTNFAKDTKKLPANPLLVKKLCGISRPHFFDGVVSILNHFFELIHPKNTFFGLKDYQQFLIVKDFLNQSNLDIAIHGVDIVRERDGLAMSSRNNLLTPNQRLIAKNLSLILNDIYVNIGKYSLSNLRDQNIKKLTNLGFDVDYLSFCDSTSLEEISEIKPNTLVAIAAKLETVRLIDNILIK</sequence>
<gene>
    <name evidence="8 9" type="primary">panC</name>
    <name evidence="9" type="ORF">DBW98_04300</name>
</gene>
<comment type="subunit">
    <text evidence="8">Homodimer.</text>
</comment>
<dbReference type="EC" id="6.3.2.1" evidence="8"/>
<dbReference type="Gene3D" id="3.30.1300.10">
    <property type="entry name" value="Pantoate-beta-alanine ligase, C-terminal domain"/>
    <property type="match status" value="1"/>
</dbReference>
<name>A0A368BIZ3_9GAMM</name>
<feature type="binding site" evidence="8">
    <location>
        <position position="68"/>
    </location>
    <ligand>
        <name>beta-alanine</name>
        <dbReference type="ChEBI" id="CHEBI:57966"/>
    </ligand>
</feature>
<proteinExistence type="inferred from homology"/>
<feature type="active site" description="Proton donor" evidence="8">
    <location>
        <position position="44"/>
    </location>
</feature>
<dbReference type="NCBIfam" id="TIGR00018">
    <property type="entry name" value="panC"/>
    <property type="match status" value="1"/>
</dbReference>
<organism evidence="9 10">
    <name type="scientific">SAR86 cluster bacterium</name>
    <dbReference type="NCBI Taxonomy" id="2030880"/>
    <lineage>
        <taxon>Bacteria</taxon>
        <taxon>Pseudomonadati</taxon>
        <taxon>Pseudomonadota</taxon>
        <taxon>Gammaproteobacteria</taxon>
        <taxon>SAR86 cluster</taxon>
    </lineage>
</organism>
<keyword evidence="5 8" id="KW-0547">Nucleotide-binding</keyword>
<feature type="binding site" evidence="8">
    <location>
        <begin position="189"/>
        <end position="192"/>
    </location>
    <ligand>
        <name>ATP</name>
        <dbReference type="ChEBI" id="CHEBI:30616"/>
    </ligand>
</feature>
<feature type="binding site" evidence="8">
    <location>
        <position position="181"/>
    </location>
    <ligand>
        <name>ATP</name>
        <dbReference type="ChEBI" id="CHEBI:30616"/>
    </ligand>
</feature>
<evidence type="ECO:0000256" key="4">
    <source>
        <dbReference type="ARBA" id="ARBA00022655"/>
    </source>
</evidence>
<feature type="binding site" evidence="8">
    <location>
        <begin position="152"/>
        <end position="155"/>
    </location>
    <ligand>
        <name>ATP</name>
        <dbReference type="ChEBI" id="CHEBI:30616"/>
    </ligand>
</feature>
<dbReference type="HAMAP" id="MF_00158">
    <property type="entry name" value="PanC"/>
    <property type="match status" value="1"/>
</dbReference>
<protein>
    <recommendedName>
        <fullName evidence="8">Pantothenate synthetase</fullName>
        <shortName evidence="8">PS</shortName>
        <ecNumber evidence="8">6.3.2.1</ecNumber>
    </recommendedName>
    <alternativeName>
        <fullName evidence="8">Pantoate--beta-alanine ligase</fullName>
    </alternativeName>
    <alternativeName>
        <fullName evidence="8">Pantoate-activating enzyme</fullName>
    </alternativeName>
</protein>
<comment type="catalytic activity">
    <reaction evidence="7 8">
        <text>(R)-pantoate + beta-alanine + ATP = (R)-pantothenate + AMP + diphosphate + H(+)</text>
        <dbReference type="Rhea" id="RHEA:10912"/>
        <dbReference type="ChEBI" id="CHEBI:15378"/>
        <dbReference type="ChEBI" id="CHEBI:15980"/>
        <dbReference type="ChEBI" id="CHEBI:29032"/>
        <dbReference type="ChEBI" id="CHEBI:30616"/>
        <dbReference type="ChEBI" id="CHEBI:33019"/>
        <dbReference type="ChEBI" id="CHEBI:57966"/>
        <dbReference type="ChEBI" id="CHEBI:456215"/>
        <dbReference type="EC" id="6.3.2.1"/>
    </reaction>
</comment>
<evidence type="ECO:0000256" key="6">
    <source>
        <dbReference type="ARBA" id="ARBA00022840"/>
    </source>
</evidence>
<dbReference type="SUPFAM" id="SSF52374">
    <property type="entry name" value="Nucleotidylyl transferase"/>
    <property type="match status" value="1"/>
</dbReference>